<evidence type="ECO:0000313" key="4">
    <source>
        <dbReference type="Proteomes" id="UP001187531"/>
    </source>
</evidence>
<reference evidence="3" key="1">
    <citation type="submission" date="2023-07" db="EMBL/GenBank/DDBJ databases">
        <title>Chromosome-level genome assembly of Artemia franciscana.</title>
        <authorList>
            <person name="Jo E."/>
        </authorList>
    </citation>
    <scope>NUCLEOTIDE SEQUENCE</scope>
    <source>
        <tissue evidence="3">Whole body</tissue>
    </source>
</reference>
<dbReference type="Proteomes" id="UP001187531">
    <property type="component" value="Unassembled WGS sequence"/>
</dbReference>
<feature type="chain" id="PRO_5041731952" description="DUF4789 domain-containing protein" evidence="1">
    <location>
        <begin position="29"/>
        <end position="255"/>
    </location>
</feature>
<proteinExistence type="predicted"/>
<organism evidence="3 4">
    <name type="scientific">Artemia franciscana</name>
    <name type="common">Brine shrimp</name>
    <name type="synonym">Artemia sanfranciscana</name>
    <dbReference type="NCBI Taxonomy" id="6661"/>
    <lineage>
        <taxon>Eukaryota</taxon>
        <taxon>Metazoa</taxon>
        <taxon>Ecdysozoa</taxon>
        <taxon>Arthropoda</taxon>
        <taxon>Crustacea</taxon>
        <taxon>Branchiopoda</taxon>
        <taxon>Anostraca</taxon>
        <taxon>Artemiidae</taxon>
        <taxon>Artemia</taxon>
    </lineage>
</organism>
<evidence type="ECO:0000259" key="2">
    <source>
        <dbReference type="Pfam" id="PF16033"/>
    </source>
</evidence>
<feature type="signal peptide" evidence="1">
    <location>
        <begin position="1"/>
        <end position="28"/>
    </location>
</feature>
<keyword evidence="4" id="KW-1185">Reference proteome</keyword>
<sequence>FCKMLLDKRTLLLLLLSFFNCASPRALRQSLNFCTSQTIFSADLKSCVPVLQSQFCRSRDLWMVLDKSTGLGSCKERPCTVQNERTEECRLQARRDKNISKCPKGQEYTYTVYGDTICDCKPYHTKWDDGNCYKAYERGPCRQNEYLQPVVIQDIFSQASIEAECVVNKCKANEVFINVSKLNGKANANPEFECVNLNSETTCDGLEIDYDEATLEPVCPGLIVRAALTVPELACPDGFRRTFTGQCVAARRFLG</sequence>
<dbReference type="InterPro" id="IPR031993">
    <property type="entry name" value="DUF4789"/>
</dbReference>
<feature type="non-terminal residue" evidence="3">
    <location>
        <position position="255"/>
    </location>
</feature>
<gene>
    <name evidence="3" type="ORF">QYM36_000100</name>
</gene>
<name>A0AA88IRK6_ARTSF</name>
<comment type="caution">
    <text evidence="3">The sequence shown here is derived from an EMBL/GenBank/DDBJ whole genome shotgun (WGS) entry which is preliminary data.</text>
</comment>
<dbReference type="EMBL" id="JAVRJZ010000002">
    <property type="protein sequence ID" value="KAK2725492.1"/>
    <property type="molecule type" value="Genomic_DNA"/>
</dbReference>
<feature type="domain" description="DUF4789" evidence="2">
    <location>
        <begin position="101"/>
        <end position="203"/>
    </location>
</feature>
<keyword evidence="1" id="KW-0732">Signal</keyword>
<protein>
    <recommendedName>
        <fullName evidence="2">DUF4789 domain-containing protein</fullName>
    </recommendedName>
</protein>
<dbReference type="AlphaFoldDB" id="A0AA88IRK6"/>
<accession>A0AA88IRK6</accession>
<evidence type="ECO:0000313" key="3">
    <source>
        <dbReference type="EMBL" id="KAK2725492.1"/>
    </source>
</evidence>
<evidence type="ECO:0000256" key="1">
    <source>
        <dbReference type="SAM" id="SignalP"/>
    </source>
</evidence>
<dbReference type="PANTHER" id="PTHR21177">
    <property type="entry name" value="IP06524P-RELATED"/>
    <property type="match status" value="1"/>
</dbReference>
<dbReference type="PANTHER" id="PTHR21177:SF7">
    <property type="entry name" value="GH11627P"/>
    <property type="match status" value="1"/>
</dbReference>
<dbReference type="Pfam" id="PF16033">
    <property type="entry name" value="DUF4789"/>
    <property type="match status" value="1"/>
</dbReference>